<keyword evidence="1" id="KW-0732">Signal</keyword>
<sequence length="155" mass="17990">MKFGLMLVLLLAGQMSFAQTKREKKIKEEMLSRVDTLIEKVESSRTLLEKEDVVGACGKIQELFEIYPEHLKAIGSHMDLFNSKNVAAKNQALEHLIFVHRQSLICKQGKEAEYVDIGKLEKKLKVMSKELKKHSKLIKKGDTNYENTFYYEYEF</sequence>
<reference evidence="2 3" key="1">
    <citation type="submission" date="2023-11" db="EMBL/GenBank/DDBJ databases">
        <title>Peredibacter starrii A3.12.</title>
        <authorList>
            <person name="Mitchell R.J."/>
        </authorList>
    </citation>
    <scope>NUCLEOTIDE SEQUENCE [LARGE SCALE GENOMIC DNA]</scope>
    <source>
        <strain evidence="2 3">A3.12</strain>
    </source>
</reference>
<dbReference type="AlphaFoldDB" id="A0AAX4HUW0"/>
<evidence type="ECO:0000256" key="1">
    <source>
        <dbReference type="SAM" id="SignalP"/>
    </source>
</evidence>
<dbReference type="EMBL" id="CP139487">
    <property type="protein sequence ID" value="WPU67176.1"/>
    <property type="molecule type" value="Genomic_DNA"/>
</dbReference>
<accession>A0AAX4HUW0</accession>
<proteinExistence type="predicted"/>
<protein>
    <submittedName>
        <fullName evidence="2">Uncharacterized protein</fullName>
    </submittedName>
</protein>
<keyword evidence="3" id="KW-1185">Reference proteome</keyword>
<feature type="chain" id="PRO_5043813987" evidence="1">
    <location>
        <begin position="19"/>
        <end position="155"/>
    </location>
</feature>
<organism evidence="2 3">
    <name type="scientific">Peredibacter starrii</name>
    <dbReference type="NCBI Taxonomy" id="28202"/>
    <lineage>
        <taxon>Bacteria</taxon>
        <taxon>Pseudomonadati</taxon>
        <taxon>Bdellovibrionota</taxon>
        <taxon>Bacteriovoracia</taxon>
        <taxon>Bacteriovoracales</taxon>
        <taxon>Bacteriovoracaceae</taxon>
        <taxon>Peredibacter</taxon>
    </lineage>
</organism>
<gene>
    <name evidence="2" type="ORF">SOO65_10460</name>
</gene>
<dbReference type="RefSeq" id="WP_321400110.1">
    <property type="nucleotide sequence ID" value="NZ_CP139487.1"/>
</dbReference>
<dbReference type="Proteomes" id="UP001324634">
    <property type="component" value="Chromosome"/>
</dbReference>
<evidence type="ECO:0000313" key="3">
    <source>
        <dbReference type="Proteomes" id="UP001324634"/>
    </source>
</evidence>
<dbReference type="KEGG" id="psti:SOO65_10460"/>
<evidence type="ECO:0000313" key="2">
    <source>
        <dbReference type="EMBL" id="WPU67176.1"/>
    </source>
</evidence>
<feature type="signal peptide" evidence="1">
    <location>
        <begin position="1"/>
        <end position="18"/>
    </location>
</feature>
<name>A0AAX4HUW0_9BACT</name>